<evidence type="ECO:0000259" key="1">
    <source>
        <dbReference type="Pfam" id="PF01636"/>
    </source>
</evidence>
<name>A0A0L0N055_TOLOC</name>
<gene>
    <name evidence="2" type="ORF">TOPH_07925</name>
</gene>
<dbReference type="PANTHER" id="PTHR21310">
    <property type="entry name" value="AMINOGLYCOSIDE PHOSPHOTRANSFERASE-RELATED-RELATED"/>
    <property type="match status" value="1"/>
</dbReference>
<dbReference type="Pfam" id="PF01636">
    <property type="entry name" value="APH"/>
    <property type="match status" value="1"/>
</dbReference>
<dbReference type="Gene3D" id="3.90.1200.10">
    <property type="match status" value="1"/>
</dbReference>
<keyword evidence="3" id="KW-1185">Reference proteome</keyword>
<accession>A0A0L0N055</accession>
<dbReference type="AlphaFoldDB" id="A0A0L0N055"/>
<organism evidence="2 3">
    <name type="scientific">Tolypocladium ophioglossoides (strain CBS 100239)</name>
    <name type="common">Snaketongue truffleclub</name>
    <name type="synonym">Elaphocordyceps ophioglossoides</name>
    <dbReference type="NCBI Taxonomy" id="1163406"/>
    <lineage>
        <taxon>Eukaryota</taxon>
        <taxon>Fungi</taxon>
        <taxon>Dikarya</taxon>
        <taxon>Ascomycota</taxon>
        <taxon>Pezizomycotina</taxon>
        <taxon>Sordariomycetes</taxon>
        <taxon>Hypocreomycetidae</taxon>
        <taxon>Hypocreales</taxon>
        <taxon>Ophiocordycipitaceae</taxon>
        <taxon>Tolypocladium</taxon>
    </lineage>
</organism>
<dbReference type="InterPro" id="IPR051678">
    <property type="entry name" value="AGP_Transferase"/>
</dbReference>
<sequence>MDISNISAMDISLLPDISKPVMDFYETSFFRPASGSSPTPQLPPPALVRKESQAQGLKTVKFEHLNLLVKFGDPSRVRLEEAQAIRAIGRLFPAKEVPVPELFGWRVDQGQNFIYMSLIEGPTLWEIWPSLTQEEKKSICGQLSQIVASFRRIQQPSPHPFIDGFRTRADLLVGSINCGPVQDIYFRAGRKAGPFHSVSAFNDWVQLSALPRLPISEKPADPYRLLLPDTCSVFFSHGDLNLQNIIISDAQGCRGIAGIVDWEQAGWYPEYWEYCKLTIPGPCNHEWREDGWSDSIVAPYKEEWIAFSEYWMWRCP</sequence>
<dbReference type="EMBL" id="LFRF01000036">
    <property type="protein sequence ID" value="KND87421.1"/>
    <property type="molecule type" value="Genomic_DNA"/>
</dbReference>
<dbReference type="OrthoDB" id="5404599at2759"/>
<feature type="domain" description="Aminoglycoside phosphotransferase" evidence="1">
    <location>
        <begin position="67"/>
        <end position="278"/>
    </location>
</feature>
<dbReference type="InterPro" id="IPR011009">
    <property type="entry name" value="Kinase-like_dom_sf"/>
</dbReference>
<evidence type="ECO:0000313" key="2">
    <source>
        <dbReference type="EMBL" id="KND87421.1"/>
    </source>
</evidence>
<evidence type="ECO:0000313" key="3">
    <source>
        <dbReference type="Proteomes" id="UP000036947"/>
    </source>
</evidence>
<comment type="caution">
    <text evidence="2">The sequence shown here is derived from an EMBL/GenBank/DDBJ whole genome shotgun (WGS) entry which is preliminary data.</text>
</comment>
<protein>
    <recommendedName>
        <fullName evidence="1">Aminoglycoside phosphotransferase domain-containing protein</fullName>
    </recommendedName>
</protein>
<dbReference type="Proteomes" id="UP000036947">
    <property type="component" value="Unassembled WGS sequence"/>
</dbReference>
<dbReference type="PANTHER" id="PTHR21310:SF54">
    <property type="entry name" value="AMINOGLYCOSIDE PHOSPHOTRANSFERASE DOMAIN-CONTAINING PROTEIN"/>
    <property type="match status" value="1"/>
</dbReference>
<dbReference type="STRING" id="1163406.A0A0L0N055"/>
<dbReference type="SUPFAM" id="SSF56112">
    <property type="entry name" value="Protein kinase-like (PK-like)"/>
    <property type="match status" value="1"/>
</dbReference>
<reference evidence="2 3" key="1">
    <citation type="journal article" date="2015" name="BMC Genomics">
        <title>The genome of the truffle-parasite Tolypocladium ophioglossoides and the evolution of antifungal peptaibiotics.</title>
        <authorList>
            <person name="Quandt C.A."/>
            <person name="Bushley K.E."/>
            <person name="Spatafora J.W."/>
        </authorList>
    </citation>
    <scope>NUCLEOTIDE SEQUENCE [LARGE SCALE GENOMIC DNA]</scope>
    <source>
        <strain evidence="2 3">CBS 100239</strain>
    </source>
</reference>
<proteinExistence type="predicted"/>
<dbReference type="InterPro" id="IPR002575">
    <property type="entry name" value="Aminoglycoside_PTrfase"/>
</dbReference>